<reference evidence="2 3" key="1">
    <citation type="submission" date="2020-02" db="EMBL/GenBank/DDBJ databases">
        <title>Acidophilic actinobacteria isolated from forest soil.</title>
        <authorList>
            <person name="Golinska P."/>
        </authorList>
    </citation>
    <scope>NUCLEOTIDE SEQUENCE [LARGE SCALE GENOMIC DNA]</scope>
    <source>
        <strain evidence="2 3">NL8</strain>
    </source>
</reference>
<dbReference type="EMBL" id="JAAFYZ010000078">
    <property type="protein sequence ID" value="MBS2549645.1"/>
    <property type="molecule type" value="Genomic_DNA"/>
</dbReference>
<organism evidence="2 3">
    <name type="scientific">Catenulispora pinistramenti</name>
    <dbReference type="NCBI Taxonomy" id="2705254"/>
    <lineage>
        <taxon>Bacteria</taxon>
        <taxon>Bacillati</taxon>
        <taxon>Actinomycetota</taxon>
        <taxon>Actinomycetes</taxon>
        <taxon>Catenulisporales</taxon>
        <taxon>Catenulisporaceae</taxon>
        <taxon>Catenulispora</taxon>
    </lineage>
</organism>
<protein>
    <submittedName>
        <fullName evidence="2">Uncharacterized protein</fullName>
    </submittedName>
</protein>
<accession>A0ABS5KUH1</accession>
<evidence type="ECO:0000313" key="3">
    <source>
        <dbReference type="Proteomes" id="UP000730482"/>
    </source>
</evidence>
<gene>
    <name evidence="2" type="ORF">KGQ19_22535</name>
</gene>
<evidence type="ECO:0000313" key="2">
    <source>
        <dbReference type="EMBL" id="MBS2549645.1"/>
    </source>
</evidence>
<keyword evidence="3" id="KW-1185">Reference proteome</keyword>
<name>A0ABS5KUH1_9ACTN</name>
<dbReference type="RefSeq" id="WP_212011205.1">
    <property type="nucleotide sequence ID" value="NZ_JAAFYZ010000078.1"/>
</dbReference>
<dbReference type="Proteomes" id="UP000730482">
    <property type="component" value="Unassembled WGS sequence"/>
</dbReference>
<evidence type="ECO:0000256" key="1">
    <source>
        <dbReference type="SAM" id="MobiDB-lite"/>
    </source>
</evidence>
<sequence>MADTPEPISGIPQLDAYLRTRLTADEQEQMRQTYVDGDPEGSQAIVNKANIRNENKNQ</sequence>
<comment type="caution">
    <text evidence="2">The sequence shown here is derived from an EMBL/GenBank/DDBJ whole genome shotgun (WGS) entry which is preliminary data.</text>
</comment>
<proteinExistence type="predicted"/>
<feature type="region of interest" description="Disordered" evidence="1">
    <location>
        <begin position="34"/>
        <end position="58"/>
    </location>
</feature>